<organism evidence="1 2">
    <name type="scientific">Rhynchosporium agropyri</name>
    <dbReference type="NCBI Taxonomy" id="914238"/>
    <lineage>
        <taxon>Eukaryota</taxon>
        <taxon>Fungi</taxon>
        <taxon>Dikarya</taxon>
        <taxon>Ascomycota</taxon>
        <taxon>Pezizomycotina</taxon>
        <taxon>Leotiomycetes</taxon>
        <taxon>Helotiales</taxon>
        <taxon>Ploettnerulaceae</taxon>
        <taxon>Rhynchosporium</taxon>
    </lineage>
</organism>
<evidence type="ECO:0000313" key="1">
    <source>
        <dbReference type="EMBL" id="CZT13126.1"/>
    </source>
</evidence>
<dbReference type="EMBL" id="FJUX01000177">
    <property type="protein sequence ID" value="CZT13126.1"/>
    <property type="molecule type" value="Genomic_DNA"/>
</dbReference>
<proteinExistence type="predicted"/>
<name>A0A1E1LRN8_9HELO</name>
<evidence type="ECO:0000313" key="2">
    <source>
        <dbReference type="Proteomes" id="UP000178912"/>
    </source>
</evidence>
<dbReference type="OrthoDB" id="437457at2759"/>
<dbReference type="Proteomes" id="UP000178912">
    <property type="component" value="Unassembled WGS sequence"/>
</dbReference>
<keyword evidence="2" id="KW-1185">Reference proteome</keyword>
<protein>
    <submittedName>
        <fullName evidence="1">Uncharacterized protein</fullName>
    </submittedName>
</protein>
<sequence>MSLPQPFESPQICSKPLFHGIDSPGLIVPTTEAANNHLVPHSNMVQGVKIASKGDVFLHGKMKYTEVQVPVDHPIFTISPTQISDHMGFPLHVRKVGDFRRRDIEKGDKIGINAFKNRSALFLNMEAEIQGHNWGWADIFVWDQDIGTVLVVRQDKRLLTSPQVEAVAKYYKLELLESMEILGEDFYDESGGPKSKVEVLKAKKDFIRLHIGREAFKKYFHEMEEKKVLAGDGTWEHAKAPYSD</sequence>
<dbReference type="AlphaFoldDB" id="A0A1E1LRN8"/>
<accession>A0A1E1LRN8</accession>
<reference evidence="2" key="1">
    <citation type="submission" date="2016-03" db="EMBL/GenBank/DDBJ databases">
        <authorList>
            <person name="Guldener U."/>
        </authorList>
    </citation>
    <scope>NUCLEOTIDE SEQUENCE [LARGE SCALE GENOMIC DNA]</scope>
    <source>
        <strain evidence="2">04CH-RAC-A.6.1</strain>
    </source>
</reference>
<gene>
    <name evidence="1" type="ORF">RAG0_16711</name>
</gene>